<protein>
    <submittedName>
        <fullName evidence="1">Uncharacterized protein</fullName>
    </submittedName>
</protein>
<proteinExistence type="predicted"/>
<keyword evidence="2" id="KW-1185">Reference proteome</keyword>
<evidence type="ECO:0000313" key="1">
    <source>
        <dbReference type="EMBL" id="TFE72922.1"/>
    </source>
</evidence>
<gene>
    <name evidence="1" type="ORF">A7Q10_03365</name>
</gene>
<evidence type="ECO:0000313" key="2">
    <source>
        <dbReference type="Proteomes" id="UP000297713"/>
    </source>
</evidence>
<reference evidence="1 2" key="1">
    <citation type="submission" date="2016-05" db="EMBL/GenBank/DDBJ databases">
        <title>Diversity and Homogeneity among Thermoacidophilic Verrucomicrobia Methanotrophs Linked with Geographical Origin.</title>
        <authorList>
            <person name="Erikstad H.-A."/>
            <person name="Smestad N.B."/>
            <person name="Ceballos R.M."/>
            <person name="Birkeland N.-K."/>
        </authorList>
    </citation>
    <scope>NUCLEOTIDE SEQUENCE [LARGE SCALE GENOMIC DNA]</scope>
    <source>
        <strain evidence="1 2">Phi</strain>
    </source>
</reference>
<name>A0A4Y8PH27_9BACT</name>
<dbReference type="AlphaFoldDB" id="A0A4Y8PH27"/>
<sequence length="115" mass="12933">MLNISWFEIVQNVYQAKVFIRGRTFIISLQPNGTAVNVFISDIKSCDSFYCNPLISPSEMERIANQCPNTSVQDSGRGPFWVVSGSLDAVKDLVEKILLPKFIQSLDSVSPWDFI</sequence>
<dbReference type="EMBL" id="LXQC01000013">
    <property type="protein sequence ID" value="TFE72922.1"/>
    <property type="molecule type" value="Genomic_DNA"/>
</dbReference>
<accession>A0A4Y8PH27</accession>
<comment type="caution">
    <text evidence="1">The sequence shown here is derived from an EMBL/GenBank/DDBJ whole genome shotgun (WGS) entry which is preliminary data.</text>
</comment>
<organism evidence="1 2">
    <name type="scientific">Methylacidiphilum caldifontis</name>
    <dbReference type="NCBI Taxonomy" id="2795386"/>
    <lineage>
        <taxon>Bacteria</taxon>
        <taxon>Pseudomonadati</taxon>
        <taxon>Verrucomicrobiota</taxon>
        <taxon>Methylacidiphilae</taxon>
        <taxon>Methylacidiphilales</taxon>
        <taxon>Methylacidiphilaceae</taxon>
        <taxon>Methylacidiphilum (ex Ratnadevi et al. 2023)</taxon>
    </lineage>
</organism>
<dbReference type="Proteomes" id="UP000297713">
    <property type="component" value="Unassembled WGS sequence"/>
</dbReference>